<dbReference type="KEGG" id="bex:A11Q_2462"/>
<dbReference type="STRING" id="1184267.A11Q_2462"/>
<evidence type="ECO:0000313" key="2">
    <source>
        <dbReference type="Proteomes" id="UP000012040"/>
    </source>
</evidence>
<protein>
    <submittedName>
        <fullName evidence="1">Uncharacterized protein</fullName>
    </submittedName>
</protein>
<gene>
    <name evidence="1" type="ORF">A11Q_2462</name>
</gene>
<dbReference type="Proteomes" id="UP000012040">
    <property type="component" value="Chromosome"/>
</dbReference>
<name>M4VBS1_9BACT</name>
<dbReference type="HOGENOM" id="CLU_2116223_0_0_7"/>
<sequence length="114" mass="13477">MKFYGWFLDSGVVPDTALRVFLLFRYRVENNPHLQAKKIIEFSRGHLCFSTRLSYNSIQKALKELNRMALIKIDPLDKGSKHTVRLTEPTEYNWELIQERLGSRFKNTDTVEKK</sequence>
<keyword evidence="2" id="KW-1185">Reference proteome</keyword>
<dbReference type="EMBL" id="CP003537">
    <property type="protein sequence ID" value="AGH96678.1"/>
    <property type="molecule type" value="Genomic_DNA"/>
</dbReference>
<proteinExistence type="predicted"/>
<dbReference type="RefSeq" id="WP_015471168.1">
    <property type="nucleotide sequence ID" value="NC_020813.1"/>
</dbReference>
<dbReference type="AlphaFoldDB" id="M4VBS1"/>
<organism evidence="1 2">
    <name type="scientific">Pseudobdellovibrio exovorus JSS</name>
    <dbReference type="NCBI Taxonomy" id="1184267"/>
    <lineage>
        <taxon>Bacteria</taxon>
        <taxon>Pseudomonadati</taxon>
        <taxon>Bdellovibrionota</taxon>
        <taxon>Bdellovibrionia</taxon>
        <taxon>Bdellovibrionales</taxon>
        <taxon>Pseudobdellovibrionaceae</taxon>
        <taxon>Pseudobdellovibrio</taxon>
    </lineage>
</organism>
<accession>M4VBS1</accession>
<evidence type="ECO:0000313" key="1">
    <source>
        <dbReference type="EMBL" id="AGH96678.1"/>
    </source>
</evidence>
<reference evidence="1 2" key="1">
    <citation type="journal article" date="2013" name="ISME J.">
        <title>By their genes ye shall know them: genomic signatures of predatory bacteria.</title>
        <authorList>
            <person name="Pasternak Z."/>
            <person name="Pietrokovski S."/>
            <person name="Rotem O."/>
            <person name="Gophna U."/>
            <person name="Lurie-Weinberger M.N."/>
            <person name="Jurkevitch E."/>
        </authorList>
    </citation>
    <scope>NUCLEOTIDE SEQUENCE [LARGE SCALE GENOMIC DNA]</scope>
    <source>
        <strain evidence="1 2">JSS</strain>
    </source>
</reference>